<dbReference type="InterPro" id="IPR011706">
    <property type="entry name" value="Cu-oxidase_C"/>
</dbReference>
<feature type="chain" id="PRO_5021772813" evidence="2">
    <location>
        <begin position="31"/>
        <end position="496"/>
    </location>
</feature>
<evidence type="ECO:0000313" key="6">
    <source>
        <dbReference type="Proteomes" id="UP000319383"/>
    </source>
</evidence>
<feature type="compositionally biased region" description="Low complexity" evidence="1">
    <location>
        <begin position="42"/>
        <end position="52"/>
    </location>
</feature>
<dbReference type="GO" id="GO:0005507">
    <property type="term" value="F:copper ion binding"/>
    <property type="evidence" value="ECO:0007669"/>
    <property type="project" value="InterPro"/>
</dbReference>
<feature type="domain" description="Plastocyanin-like" evidence="3">
    <location>
        <begin position="258"/>
        <end position="368"/>
    </location>
</feature>
<feature type="region of interest" description="Disordered" evidence="1">
    <location>
        <begin position="29"/>
        <end position="82"/>
    </location>
</feature>
<dbReference type="Gene3D" id="2.60.40.420">
    <property type="entry name" value="Cupredoxins - blue copper proteins"/>
    <property type="match status" value="1"/>
</dbReference>
<name>A0A517ZPT7_9PLAN</name>
<dbReference type="Proteomes" id="UP000319383">
    <property type="component" value="Chromosome"/>
</dbReference>
<dbReference type="PROSITE" id="PS51318">
    <property type="entry name" value="TAT"/>
    <property type="match status" value="1"/>
</dbReference>
<keyword evidence="5" id="KW-0560">Oxidoreductase</keyword>
<dbReference type="AlphaFoldDB" id="A0A517ZPT7"/>
<evidence type="ECO:0000313" key="5">
    <source>
        <dbReference type="EMBL" id="QDU44505.1"/>
    </source>
</evidence>
<feature type="region of interest" description="Disordered" evidence="1">
    <location>
        <begin position="476"/>
        <end position="496"/>
    </location>
</feature>
<dbReference type="CDD" id="cd13860">
    <property type="entry name" value="CuRO_1_2dMco_1"/>
    <property type="match status" value="1"/>
</dbReference>
<dbReference type="InterPro" id="IPR006311">
    <property type="entry name" value="TAT_signal"/>
</dbReference>
<reference evidence="5 6" key="1">
    <citation type="submission" date="2019-02" db="EMBL/GenBank/DDBJ databases">
        <title>Deep-cultivation of Planctomycetes and their phenomic and genomic characterization uncovers novel biology.</title>
        <authorList>
            <person name="Wiegand S."/>
            <person name="Jogler M."/>
            <person name="Boedeker C."/>
            <person name="Pinto D."/>
            <person name="Vollmers J."/>
            <person name="Rivas-Marin E."/>
            <person name="Kohn T."/>
            <person name="Peeters S.H."/>
            <person name="Heuer A."/>
            <person name="Rast P."/>
            <person name="Oberbeckmann S."/>
            <person name="Bunk B."/>
            <person name="Jeske O."/>
            <person name="Meyerdierks A."/>
            <person name="Storesund J.E."/>
            <person name="Kallscheuer N."/>
            <person name="Luecker S."/>
            <person name="Lage O.M."/>
            <person name="Pohl T."/>
            <person name="Merkel B.J."/>
            <person name="Hornburger P."/>
            <person name="Mueller R.-W."/>
            <person name="Bruemmer F."/>
            <person name="Labrenz M."/>
            <person name="Spormann A.M."/>
            <person name="Op den Camp H."/>
            <person name="Overmann J."/>
            <person name="Amann R."/>
            <person name="Jetten M.S.M."/>
            <person name="Mascher T."/>
            <person name="Medema M.H."/>
            <person name="Devos D.P."/>
            <person name="Kaster A.-K."/>
            <person name="Ovreas L."/>
            <person name="Rohde M."/>
            <person name="Galperin M.Y."/>
            <person name="Jogler C."/>
        </authorList>
    </citation>
    <scope>NUCLEOTIDE SEQUENCE [LARGE SCALE GENOMIC DNA]</scope>
    <source>
        <strain evidence="5 6">Mal52</strain>
    </source>
</reference>
<proteinExistence type="predicted"/>
<feature type="compositionally biased region" description="Polar residues" evidence="1">
    <location>
        <begin position="483"/>
        <end position="496"/>
    </location>
</feature>
<feature type="signal peptide" evidence="2">
    <location>
        <begin position="1"/>
        <end position="30"/>
    </location>
</feature>
<dbReference type="InterPro" id="IPR045087">
    <property type="entry name" value="Cu-oxidase_fam"/>
</dbReference>
<dbReference type="GO" id="GO:0016491">
    <property type="term" value="F:oxidoreductase activity"/>
    <property type="evidence" value="ECO:0007669"/>
    <property type="project" value="UniProtKB-KW"/>
</dbReference>
<sequence length="496" mass="55858" precursor="true">MSAENNRRQFLKTGSLTAAGILATGVGASAAESLEGPPSTPPTDSAPSHPAHVQAEYDGFSRYKPSRGNDPESPYYLGKQVPGFRTLDEGPAPFDAPQIPKLPYVMKNGVKEFHLVPQPVQREFLPGYWMNVWGFNGSMPGPTIEINQGDRIRIIVTNELPEIVTVHLHGFEMPVQYDGADTMTQNPIPPGKQFVYEFDVHEEGTYFYHTHVAMQEAFGMVGWVIVHPRKTYDPPVDRDFGLLFQNFFIAPNQTVADSMKMDWNWHTINGRSGPYFPPLVCKHGERVRVRLLNFSPMQHHPIHMHGHTFWLTGHEGARAPKSAWIPRNTELIAVAQASDFEFIANNPGDWMFHCHMVHHMMNHMVEQVGPRIRKGASVDRYLANLDSVPQAVVSKTALGEEPPGYPQKMQGMHMSMESMKTIWAAREMKGMRAPVPMSMAGLMTAMRVLPADLYHRVMETDEDIPKGEIFDEIVRRFGDPETYQPSPQSETHGSHE</sequence>
<dbReference type="InterPro" id="IPR008972">
    <property type="entry name" value="Cupredoxin"/>
</dbReference>
<protein>
    <submittedName>
        <fullName evidence="5">Multicopper oxidase mco</fullName>
        <ecNumber evidence="5">1.-.-.-</ecNumber>
    </submittedName>
</protein>
<dbReference type="SUPFAM" id="SSF49503">
    <property type="entry name" value="Cupredoxins"/>
    <property type="match status" value="2"/>
</dbReference>
<dbReference type="KEGG" id="sdyn:Mal52_29880"/>
<dbReference type="RefSeq" id="WP_145376855.1">
    <property type="nucleotide sequence ID" value="NZ_CP036276.1"/>
</dbReference>
<feature type="domain" description="Plastocyanin-like" evidence="4">
    <location>
        <begin position="127"/>
        <end position="230"/>
    </location>
</feature>
<keyword evidence="6" id="KW-1185">Reference proteome</keyword>
<dbReference type="EC" id="1.-.-.-" evidence="5"/>
<organism evidence="5 6">
    <name type="scientific">Symmachiella dynata</name>
    <dbReference type="NCBI Taxonomy" id="2527995"/>
    <lineage>
        <taxon>Bacteria</taxon>
        <taxon>Pseudomonadati</taxon>
        <taxon>Planctomycetota</taxon>
        <taxon>Planctomycetia</taxon>
        <taxon>Planctomycetales</taxon>
        <taxon>Planctomycetaceae</taxon>
        <taxon>Symmachiella</taxon>
    </lineage>
</organism>
<evidence type="ECO:0000259" key="4">
    <source>
        <dbReference type="Pfam" id="PF07732"/>
    </source>
</evidence>
<evidence type="ECO:0000256" key="1">
    <source>
        <dbReference type="SAM" id="MobiDB-lite"/>
    </source>
</evidence>
<dbReference type="CDD" id="cd04202">
    <property type="entry name" value="CuRO_D2_2dMcoN_like"/>
    <property type="match status" value="1"/>
</dbReference>
<keyword evidence="2" id="KW-0732">Signal</keyword>
<dbReference type="Pfam" id="PF07732">
    <property type="entry name" value="Cu-oxidase_3"/>
    <property type="match status" value="1"/>
</dbReference>
<accession>A0A517ZPT7</accession>
<gene>
    <name evidence="5" type="primary">mco</name>
    <name evidence="5" type="ORF">Mal52_29880</name>
</gene>
<dbReference type="InterPro" id="IPR011707">
    <property type="entry name" value="Cu-oxidase-like_N"/>
</dbReference>
<dbReference type="EMBL" id="CP036276">
    <property type="protein sequence ID" value="QDU44505.1"/>
    <property type="molecule type" value="Genomic_DNA"/>
</dbReference>
<evidence type="ECO:0000256" key="2">
    <source>
        <dbReference type="SAM" id="SignalP"/>
    </source>
</evidence>
<evidence type="ECO:0000259" key="3">
    <source>
        <dbReference type="Pfam" id="PF07731"/>
    </source>
</evidence>
<dbReference type="PANTHER" id="PTHR11709">
    <property type="entry name" value="MULTI-COPPER OXIDASE"/>
    <property type="match status" value="1"/>
</dbReference>
<dbReference type="Pfam" id="PF07731">
    <property type="entry name" value="Cu-oxidase_2"/>
    <property type="match status" value="1"/>
</dbReference>